<reference evidence="3" key="1">
    <citation type="journal article" date="2023" name="PhytoFront">
        <title>Draft Genome Resources of Seven Strains of Tilletia horrida, Causal Agent of Kernel Smut of Rice.</title>
        <authorList>
            <person name="Khanal S."/>
            <person name="Antony Babu S."/>
            <person name="Zhou X.G."/>
        </authorList>
    </citation>
    <scope>NUCLEOTIDE SEQUENCE</scope>
    <source>
        <strain evidence="3">TX6</strain>
    </source>
</reference>
<feature type="domain" description="Formyl transferase N-terminal" evidence="1">
    <location>
        <begin position="122"/>
        <end position="187"/>
    </location>
</feature>
<dbReference type="InterPro" id="IPR005793">
    <property type="entry name" value="Formyl_trans_C"/>
</dbReference>
<dbReference type="GO" id="GO:0005739">
    <property type="term" value="C:mitochondrion"/>
    <property type="evidence" value="ECO:0007669"/>
    <property type="project" value="TreeGrafter"/>
</dbReference>
<dbReference type="Gene3D" id="3.40.50.12230">
    <property type="match status" value="1"/>
</dbReference>
<evidence type="ECO:0000313" key="3">
    <source>
        <dbReference type="EMBL" id="KAK0555328.1"/>
    </source>
</evidence>
<evidence type="ECO:0000259" key="1">
    <source>
        <dbReference type="Pfam" id="PF00551"/>
    </source>
</evidence>
<dbReference type="AlphaFoldDB" id="A0AAN6GS88"/>
<dbReference type="GO" id="GO:0004479">
    <property type="term" value="F:methionyl-tRNA formyltransferase activity"/>
    <property type="evidence" value="ECO:0007669"/>
    <property type="project" value="UniProtKB-EC"/>
</dbReference>
<dbReference type="PANTHER" id="PTHR11138">
    <property type="entry name" value="METHIONYL-TRNA FORMYLTRANSFERASE"/>
    <property type="match status" value="1"/>
</dbReference>
<dbReference type="EMBL" id="JAPDMZ010000028">
    <property type="protein sequence ID" value="KAK0555328.1"/>
    <property type="molecule type" value="Genomic_DNA"/>
</dbReference>
<dbReference type="Proteomes" id="UP001176517">
    <property type="component" value="Unassembled WGS sequence"/>
</dbReference>
<gene>
    <name evidence="3" type="primary">FMT1</name>
    <name evidence="3" type="ORF">OC846_001756</name>
</gene>
<dbReference type="Gene3D" id="3.40.50.170">
    <property type="entry name" value="Formyl transferase, N-terminal domain"/>
    <property type="match status" value="1"/>
</dbReference>
<feature type="domain" description="Formyl transferase C-terminal" evidence="2">
    <location>
        <begin position="210"/>
        <end position="332"/>
    </location>
</feature>
<protein>
    <submittedName>
        <fullName evidence="3">Methionyl-tRNA formyltransferase</fullName>
        <ecNumber evidence="3">2.1.2.9</ecNumber>
    </submittedName>
</protein>
<dbReference type="InterPro" id="IPR036477">
    <property type="entry name" value="Formyl_transf_N_sf"/>
</dbReference>
<dbReference type="Pfam" id="PF02911">
    <property type="entry name" value="Formyl_trans_C"/>
    <property type="match status" value="1"/>
</dbReference>
<evidence type="ECO:0000259" key="2">
    <source>
        <dbReference type="Pfam" id="PF02911"/>
    </source>
</evidence>
<dbReference type="SUPFAM" id="SSF53328">
    <property type="entry name" value="Formyltransferase"/>
    <property type="match status" value="1"/>
</dbReference>
<proteinExistence type="predicted"/>
<dbReference type="EC" id="2.1.2.9" evidence="3"/>
<keyword evidence="3" id="KW-0808">Transferase</keyword>
<dbReference type="Pfam" id="PF00551">
    <property type="entry name" value="Formyl_trans_N"/>
    <property type="match status" value="1"/>
</dbReference>
<organism evidence="3 4">
    <name type="scientific">Tilletia horrida</name>
    <dbReference type="NCBI Taxonomy" id="155126"/>
    <lineage>
        <taxon>Eukaryota</taxon>
        <taxon>Fungi</taxon>
        <taxon>Dikarya</taxon>
        <taxon>Basidiomycota</taxon>
        <taxon>Ustilaginomycotina</taxon>
        <taxon>Exobasidiomycetes</taxon>
        <taxon>Tilletiales</taxon>
        <taxon>Tilletiaceae</taxon>
        <taxon>Tilletia</taxon>
    </lineage>
</organism>
<dbReference type="PANTHER" id="PTHR11138:SF5">
    <property type="entry name" value="METHIONYL-TRNA FORMYLTRANSFERASE, MITOCHONDRIAL"/>
    <property type="match status" value="1"/>
</dbReference>
<evidence type="ECO:0000313" key="4">
    <source>
        <dbReference type="Proteomes" id="UP001176517"/>
    </source>
</evidence>
<sequence length="356" mass="39987">MLWQQQARSWAIRLERHCRAEPCSRRRYTTTASPSAATAQKPSPPPYDILFCGSDDFSCASLNAIHRRKDLWKSLTVLHPPATEQKWGAKRMSVAPVQTLAQELGLDHIEVPRSGLDDWKLRGAAPLQWAIARRLTETGITVQSLSRGAFDHGRILAQIPYKIGKGRTYESLMRAVAPEGAKLLTNTLAQLPEHVAQARDQTGEPTYAPKLKRDFMRIRWDRWTAADIEARHRGMGYLYPVHSDLFTHSNPAAKQICTHFVNVSIFTKNNSPLAEKTKAFLADRDILPGCARYAREAGGLLIRCAGSSVLLARTLQVQSKKRQTAREWIIGYTDRGDANKILRFGNHSEQTIKIGN</sequence>
<name>A0AAN6GS88_9BASI</name>
<keyword evidence="4" id="KW-1185">Reference proteome</keyword>
<dbReference type="InterPro" id="IPR002376">
    <property type="entry name" value="Formyl_transf_N"/>
</dbReference>
<accession>A0AAN6GS88</accession>
<comment type="caution">
    <text evidence="3">The sequence shown here is derived from an EMBL/GenBank/DDBJ whole genome shotgun (WGS) entry which is preliminary data.</text>
</comment>